<dbReference type="GO" id="GO:0003712">
    <property type="term" value="F:transcription coregulator activity"/>
    <property type="evidence" value="ECO:0000318"/>
    <property type="project" value="GO_Central"/>
</dbReference>
<dbReference type="PaxDb" id="4097-A0A1S4A6S0"/>
<dbReference type="GeneID" id="107794376"/>
<organism evidence="5 6">
    <name type="scientific">Nicotiana tabacum</name>
    <name type="common">Common tobacco</name>
    <dbReference type="NCBI Taxonomy" id="4097"/>
    <lineage>
        <taxon>Eukaryota</taxon>
        <taxon>Viridiplantae</taxon>
        <taxon>Streptophyta</taxon>
        <taxon>Embryophyta</taxon>
        <taxon>Tracheophyta</taxon>
        <taxon>Spermatophyta</taxon>
        <taxon>Magnoliopsida</taxon>
        <taxon>eudicotyledons</taxon>
        <taxon>Gunneridae</taxon>
        <taxon>Pentapetalae</taxon>
        <taxon>asterids</taxon>
        <taxon>lamiids</taxon>
        <taxon>Solanales</taxon>
        <taxon>Solanaceae</taxon>
        <taxon>Nicotianoideae</taxon>
        <taxon>Nicotianeae</taxon>
        <taxon>Nicotiana</taxon>
    </lineage>
</organism>
<sequence>MKFEVFIFAPFLLVTDTGRYLYNKSLDVGQILQEAQHRWFRPDEICEILRNHQKFGLTPQPPLRPPGGSLYLFDRKVLPYFCEDGHQWRKEEDGKAVKEIHEKLKAGSNDVLHCYYAHGEDNENFQRRSYWMLEEPMEHIILVHYREVKEGYIVGASCLQPVHPGLLLENPQSSSAPCFESDLIVQESHTSTPSSVDWKEYVLSSELHSGHAKRNEADPLLVPAGLVESSRDSFQLNSRFSSLLSGEVLEENTHIAPPQIQNISISQTVVSPDTAVQISSLEGGVNSDEAGSLKKFDSYVRWMDREKSRDCDESLMATKSGNYWNTLDTDNEGKSCNLSIQMEYERKRTDTQLPLAPFGHSSFQYPFLSKDIITEILIRLPVKLIVKFRCVSKSWRALITSPKFVKDHLRLALKNKAYHKVMWCHRPQIKIEECYLSSLFDNSTTFSDVSALHPRLVSDGLYTRVPDSIVVLGSVHGLICLIGSVDGCIFQGYDDIDTERLVDIEDFKEDLFLWNPSTRRYKKLPDHKPDYWFDTRVYGLGYDMLHDDYKFLGTFRGYQRLHCCKVQLYSLKSDSWKSLDDLPSALSGGNLQGVSGTFVEGSLHWLSYTTDGPDKRWNIISFNLADEKWGTLEKPCYEEGELVLWLGVIGSDLSLFVDCEGTHIDVWVMQKYAVQGSWNKKFIIKYPDGVGLTGFGPLFMLPYFFSITDEILMLFNSTANIYNTRDEVWRPNPYVINWLDHPTAFIYVESLVSPFSAKGTEATRKNLLDVAADPTLPHTISVKCPQSDHKK</sequence>
<accession>A0A1S4A6S0</accession>
<dbReference type="PANTHER" id="PTHR23335:SF0">
    <property type="entry name" value="CALMODULIN-BINDING TRANSCRIPTION ACTIVATOR 2-LIKE ISOFORM X1"/>
    <property type="match status" value="1"/>
</dbReference>
<evidence type="ECO:0000256" key="2">
    <source>
        <dbReference type="ARBA" id="ARBA00023163"/>
    </source>
</evidence>
<dbReference type="Proteomes" id="UP000790787">
    <property type="component" value="Chromosome 14"/>
</dbReference>
<proteinExistence type="predicted"/>
<evidence type="ECO:0000256" key="1">
    <source>
        <dbReference type="ARBA" id="ARBA00004123"/>
    </source>
</evidence>
<dbReference type="CDD" id="cd22157">
    <property type="entry name" value="F-box_AtFBW1-like"/>
    <property type="match status" value="1"/>
</dbReference>
<name>A0A1S4A6S0_TOBAC</name>
<gene>
    <name evidence="6" type="primary">LOC107794376</name>
</gene>
<keyword evidence="2" id="KW-0804">Transcription</keyword>
<feature type="domain" description="CG-1" evidence="4">
    <location>
        <begin position="28"/>
        <end position="154"/>
    </location>
</feature>
<dbReference type="InterPro" id="IPR017451">
    <property type="entry name" value="F-box-assoc_interact_dom"/>
</dbReference>
<dbReference type="InterPro" id="IPR006527">
    <property type="entry name" value="F-box-assoc_dom_typ1"/>
</dbReference>
<protein>
    <submittedName>
        <fullName evidence="6">Uncharacterized protein LOC107794376</fullName>
    </submittedName>
</protein>
<keyword evidence="5" id="KW-1185">Reference proteome</keyword>
<dbReference type="InterPro" id="IPR001810">
    <property type="entry name" value="F-box_dom"/>
</dbReference>
<dbReference type="PROSITE" id="PS51437">
    <property type="entry name" value="CG_1"/>
    <property type="match status" value="1"/>
</dbReference>
<dbReference type="PANTHER" id="PTHR23335">
    <property type="entry name" value="CALMODULIN-BINDING TRANSCRIPTION ACTIVATOR CAMTA"/>
    <property type="match status" value="1"/>
</dbReference>
<dbReference type="Gene3D" id="1.20.1280.50">
    <property type="match status" value="1"/>
</dbReference>
<dbReference type="OrthoDB" id="407555at2759"/>
<dbReference type="GO" id="GO:0003690">
    <property type="term" value="F:double-stranded DNA binding"/>
    <property type="evidence" value="ECO:0000318"/>
    <property type="project" value="GO_Central"/>
</dbReference>
<dbReference type="NCBIfam" id="TIGR01640">
    <property type="entry name" value="F_box_assoc_1"/>
    <property type="match status" value="1"/>
</dbReference>
<keyword evidence="3" id="KW-0539">Nucleus</keyword>
<dbReference type="Pfam" id="PF00646">
    <property type="entry name" value="F-box"/>
    <property type="match status" value="1"/>
</dbReference>
<dbReference type="SUPFAM" id="SSF81383">
    <property type="entry name" value="F-box domain"/>
    <property type="match status" value="1"/>
</dbReference>
<dbReference type="RefSeq" id="XP_016472343.1">
    <property type="nucleotide sequence ID" value="XM_016616857.1"/>
</dbReference>
<dbReference type="InterPro" id="IPR005559">
    <property type="entry name" value="CG-1_dom"/>
</dbReference>
<dbReference type="Pfam" id="PF07734">
    <property type="entry name" value="FBA_1"/>
    <property type="match status" value="1"/>
</dbReference>
<dbReference type="InterPro" id="IPR036047">
    <property type="entry name" value="F-box-like_dom_sf"/>
</dbReference>
<dbReference type="GO" id="GO:0005634">
    <property type="term" value="C:nucleus"/>
    <property type="evidence" value="ECO:0000318"/>
    <property type="project" value="GO_Central"/>
</dbReference>
<dbReference type="SMART" id="SM01076">
    <property type="entry name" value="CG-1"/>
    <property type="match status" value="1"/>
</dbReference>
<dbReference type="RefSeq" id="XP_016472343.1">
    <property type="nucleotide sequence ID" value="XM_016616857.2"/>
</dbReference>
<evidence type="ECO:0000259" key="4">
    <source>
        <dbReference type="PROSITE" id="PS51437"/>
    </source>
</evidence>
<evidence type="ECO:0000256" key="3">
    <source>
        <dbReference type="ARBA" id="ARBA00023242"/>
    </source>
</evidence>
<reference evidence="5" key="1">
    <citation type="journal article" date="2014" name="Nat. Commun.">
        <title>The tobacco genome sequence and its comparison with those of tomato and potato.</title>
        <authorList>
            <person name="Sierro N."/>
            <person name="Battey J.N."/>
            <person name="Ouadi S."/>
            <person name="Bakaher N."/>
            <person name="Bovet L."/>
            <person name="Willig A."/>
            <person name="Goepfert S."/>
            <person name="Peitsch M.C."/>
            <person name="Ivanov N.V."/>
        </authorList>
    </citation>
    <scope>NUCLEOTIDE SEQUENCE [LARGE SCALE GENOMIC DNA]</scope>
</reference>
<dbReference type="STRING" id="4097.A0A1S4A6S0"/>
<dbReference type="Pfam" id="PF03859">
    <property type="entry name" value="CG-1"/>
    <property type="match status" value="1"/>
</dbReference>
<dbReference type="SMART" id="SM00256">
    <property type="entry name" value="FBOX"/>
    <property type="match status" value="1"/>
</dbReference>
<dbReference type="KEGG" id="nta:107794376"/>
<dbReference type="AlphaFoldDB" id="A0A1S4A6S0"/>
<evidence type="ECO:0000313" key="5">
    <source>
        <dbReference type="Proteomes" id="UP000790787"/>
    </source>
</evidence>
<reference evidence="6" key="2">
    <citation type="submission" date="2025-08" db="UniProtKB">
        <authorList>
            <consortium name="RefSeq"/>
        </authorList>
    </citation>
    <scope>IDENTIFICATION</scope>
    <source>
        <tissue evidence="6">Leaf</tissue>
    </source>
</reference>
<evidence type="ECO:0000313" key="6">
    <source>
        <dbReference type="RefSeq" id="XP_016472343.1"/>
    </source>
</evidence>
<dbReference type="GO" id="GO:0006357">
    <property type="term" value="P:regulation of transcription by RNA polymerase II"/>
    <property type="evidence" value="ECO:0000318"/>
    <property type="project" value="GO_Central"/>
</dbReference>
<comment type="subcellular location">
    <subcellularLocation>
        <location evidence="1">Nucleus</location>
    </subcellularLocation>
</comment>